<name>A0ABY8PNN6_9BACT</name>
<dbReference type="Pfam" id="PF21948">
    <property type="entry name" value="LplA-B_cat"/>
    <property type="match status" value="1"/>
</dbReference>
<dbReference type="InterPro" id="IPR004143">
    <property type="entry name" value="BPL_LPL_catalytic"/>
</dbReference>
<gene>
    <name evidence="2" type="ORF">JRV97_07630</name>
</gene>
<accession>A0ABY8PNN6</accession>
<dbReference type="SUPFAM" id="SSF55681">
    <property type="entry name" value="Class II aaRS and biotin synthetases"/>
    <property type="match status" value="1"/>
</dbReference>
<dbReference type="Gene3D" id="3.30.930.10">
    <property type="entry name" value="Bira Bifunctional Protein, Domain 2"/>
    <property type="match status" value="1"/>
</dbReference>
<keyword evidence="3" id="KW-1185">Reference proteome</keyword>
<dbReference type="InterPro" id="IPR045864">
    <property type="entry name" value="aa-tRNA-synth_II/BPL/LPL"/>
</dbReference>
<dbReference type="EMBL" id="CP069362">
    <property type="protein sequence ID" value="WGS64246.1"/>
    <property type="molecule type" value="Genomic_DNA"/>
</dbReference>
<dbReference type="GO" id="GO:0016874">
    <property type="term" value="F:ligase activity"/>
    <property type="evidence" value="ECO:0007669"/>
    <property type="project" value="UniProtKB-KW"/>
</dbReference>
<proteinExistence type="predicted"/>
<sequence>MIRLIVDTYHMGSWNMACDLAIAKHVGKGYQPTTIRLYGWSLPTLSLGRFQKMEDIDLDFLRNNNIDIVRRPTGGRAVLHHKEITYLFSASTNHPLLPKSVIGSYKVIAEALIKSLNYLNIQCDVEKNKNKHLNTPACYDAPSIYEITIDKKKFIGSAQYRNEYYILQHGAIPIEFPLKNYVNSFKLDKDKKEKLFNHLKNKVIDIKSVLNRTISFEELAEALKVGFYEVFNEEVVIGELSDSEYDLTKKIVEKFDIDIENL</sequence>
<dbReference type="PROSITE" id="PS51733">
    <property type="entry name" value="BPL_LPL_CATALYTIC"/>
    <property type="match status" value="1"/>
</dbReference>
<evidence type="ECO:0000313" key="2">
    <source>
        <dbReference type="EMBL" id="WGS64246.1"/>
    </source>
</evidence>
<dbReference type="PANTHER" id="PTHR43679:SF2">
    <property type="entry name" value="OCTANOYL-[GCVH]:PROTEIN N-OCTANOYLTRANSFERASE"/>
    <property type="match status" value="1"/>
</dbReference>
<reference evidence="2 3" key="1">
    <citation type="submission" date="2021-02" db="EMBL/GenBank/DDBJ databases">
        <title>Characterization of Marinitoga sp. nov. str. BP5-C20A.</title>
        <authorList>
            <person name="Erauso G."/>
            <person name="Postec A."/>
        </authorList>
    </citation>
    <scope>NUCLEOTIDE SEQUENCE [LARGE SCALE GENOMIC DNA]</scope>
    <source>
        <strain evidence="2 3">BP5-C20A</strain>
    </source>
</reference>
<dbReference type="InterPro" id="IPR050664">
    <property type="entry name" value="Octanoyltrans_LipM/LipL"/>
</dbReference>
<dbReference type="PANTHER" id="PTHR43679">
    <property type="entry name" value="OCTANOYLTRANSFERASE LIPM-RELATED"/>
    <property type="match status" value="1"/>
</dbReference>
<protein>
    <submittedName>
        <fullName evidence="2">Lipoate--protein ligase family protein</fullName>
    </submittedName>
</protein>
<dbReference type="RefSeq" id="WP_280997740.1">
    <property type="nucleotide sequence ID" value="NZ_CP069362.1"/>
</dbReference>
<dbReference type="Proteomes" id="UP001232493">
    <property type="component" value="Chromosome"/>
</dbReference>
<keyword evidence="2" id="KW-0436">Ligase</keyword>
<feature type="domain" description="BPL/LPL catalytic" evidence="1">
    <location>
        <begin position="29"/>
        <end position="235"/>
    </location>
</feature>
<evidence type="ECO:0000313" key="3">
    <source>
        <dbReference type="Proteomes" id="UP001232493"/>
    </source>
</evidence>
<organism evidence="2 3">
    <name type="scientific">Marinitoga aeolica</name>
    <dbReference type="NCBI Taxonomy" id="2809031"/>
    <lineage>
        <taxon>Bacteria</taxon>
        <taxon>Thermotogati</taxon>
        <taxon>Thermotogota</taxon>
        <taxon>Thermotogae</taxon>
        <taxon>Petrotogales</taxon>
        <taxon>Petrotogaceae</taxon>
        <taxon>Marinitoga</taxon>
    </lineage>
</organism>
<evidence type="ECO:0000259" key="1">
    <source>
        <dbReference type="PROSITE" id="PS51733"/>
    </source>
</evidence>